<evidence type="ECO:0000313" key="3">
    <source>
        <dbReference type="Proteomes" id="UP001139493"/>
    </source>
</evidence>
<proteinExistence type="predicted"/>
<feature type="compositionally biased region" description="Polar residues" evidence="1">
    <location>
        <begin position="1"/>
        <end position="13"/>
    </location>
</feature>
<dbReference type="EMBL" id="JAMTCS010000001">
    <property type="protein sequence ID" value="MCP2263054.1"/>
    <property type="molecule type" value="Genomic_DNA"/>
</dbReference>
<evidence type="ECO:0000313" key="2">
    <source>
        <dbReference type="EMBL" id="MCP2263054.1"/>
    </source>
</evidence>
<evidence type="ECO:0008006" key="4">
    <source>
        <dbReference type="Google" id="ProtNLM"/>
    </source>
</evidence>
<sequence>MSPSLTAQPSAQVQPAPYQSEYESEPSHHPDGAPALVVSEVSVERAKSLVAVLRRVDDLTAEQMLLDVADQAGVPLWAASDQVLAAVHAQVAEHGLTPQALDAALASVASVHALALPARSAPRPAA</sequence>
<name>A0A9X2FXP4_9MICO</name>
<gene>
    <name evidence="2" type="ORF">APR03_000377</name>
</gene>
<reference evidence="2" key="1">
    <citation type="submission" date="2022-06" db="EMBL/GenBank/DDBJ databases">
        <title>Genomic Encyclopedia of Archaeal and Bacterial Type Strains, Phase II (KMG-II): from individual species to whole genera.</title>
        <authorList>
            <person name="Goeker M."/>
        </authorList>
    </citation>
    <scope>NUCLEOTIDE SEQUENCE</scope>
    <source>
        <strain evidence="2">DSM 26652</strain>
    </source>
</reference>
<feature type="region of interest" description="Disordered" evidence="1">
    <location>
        <begin position="1"/>
        <end position="34"/>
    </location>
</feature>
<dbReference type="RefSeq" id="WP_253832190.1">
    <property type="nucleotide sequence ID" value="NZ_JAMTCS010000001.1"/>
</dbReference>
<keyword evidence="3" id="KW-1185">Reference proteome</keyword>
<dbReference type="AlphaFoldDB" id="A0A9X2FXP4"/>
<dbReference type="Proteomes" id="UP001139493">
    <property type="component" value="Unassembled WGS sequence"/>
</dbReference>
<evidence type="ECO:0000256" key="1">
    <source>
        <dbReference type="SAM" id="MobiDB-lite"/>
    </source>
</evidence>
<organism evidence="2 3">
    <name type="scientific">Promicromonospora thailandica</name>
    <dbReference type="NCBI Taxonomy" id="765201"/>
    <lineage>
        <taxon>Bacteria</taxon>
        <taxon>Bacillati</taxon>
        <taxon>Actinomycetota</taxon>
        <taxon>Actinomycetes</taxon>
        <taxon>Micrococcales</taxon>
        <taxon>Promicromonosporaceae</taxon>
        <taxon>Promicromonospora</taxon>
    </lineage>
</organism>
<accession>A0A9X2FXP4</accession>
<protein>
    <recommendedName>
        <fullName evidence="4">ANTAR domain-containing protein</fullName>
    </recommendedName>
</protein>
<comment type="caution">
    <text evidence="2">The sequence shown here is derived from an EMBL/GenBank/DDBJ whole genome shotgun (WGS) entry which is preliminary data.</text>
</comment>